<organism evidence="1">
    <name type="scientific">Rhizophora mucronata</name>
    <name type="common">Asiatic mangrove</name>
    <dbReference type="NCBI Taxonomy" id="61149"/>
    <lineage>
        <taxon>Eukaryota</taxon>
        <taxon>Viridiplantae</taxon>
        <taxon>Streptophyta</taxon>
        <taxon>Embryophyta</taxon>
        <taxon>Tracheophyta</taxon>
        <taxon>Spermatophyta</taxon>
        <taxon>Magnoliopsida</taxon>
        <taxon>eudicotyledons</taxon>
        <taxon>Gunneridae</taxon>
        <taxon>Pentapetalae</taxon>
        <taxon>rosids</taxon>
        <taxon>fabids</taxon>
        <taxon>Malpighiales</taxon>
        <taxon>Rhizophoraceae</taxon>
        <taxon>Rhizophora</taxon>
    </lineage>
</organism>
<sequence>MDNLLSTLFITCDGNASHDIHSNNISYMRSISAINLVTIC</sequence>
<evidence type="ECO:0000313" key="1">
    <source>
        <dbReference type="EMBL" id="MBX72981.1"/>
    </source>
</evidence>
<reference evidence="1" key="1">
    <citation type="submission" date="2018-02" db="EMBL/GenBank/DDBJ databases">
        <title>Rhizophora mucronata_Transcriptome.</title>
        <authorList>
            <person name="Meera S.P."/>
            <person name="Sreeshan A."/>
            <person name="Augustine A."/>
        </authorList>
    </citation>
    <scope>NUCLEOTIDE SEQUENCE</scope>
    <source>
        <tissue evidence="1">Leaf</tissue>
    </source>
</reference>
<dbReference type="AlphaFoldDB" id="A0A2P2R1E1"/>
<dbReference type="EMBL" id="GGEC01092497">
    <property type="protein sequence ID" value="MBX72981.1"/>
    <property type="molecule type" value="Transcribed_RNA"/>
</dbReference>
<proteinExistence type="predicted"/>
<accession>A0A2P2R1E1</accession>
<name>A0A2P2R1E1_RHIMU</name>
<protein>
    <submittedName>
        <fullName evidence="1">Uncharacterized protein</fullName>
    </submittedName>
</protein>